<dbReference type="Gene3D" id="2.60.120.10">
    <property type="entry name" value="Jelly Rolls"/>
    <property type="match status" value="1"/>
</dbReference>
<protein>
    <submittedName>
        <fullName evidence="3">Helix-turn-helix domain-containing protein</fullName>
    </submittedName>
</protein>
<dbReference type="EMBL" id="CP063169">
    <property type="protein sequence ID" value="QOR70982.1"/>
    <property type="molecule type" value="Genomic_DNA"/>
</dbReference>
<feature type="domain" description="HTH cro/C1-type" evidence="2">
    <location>
        <begin position="20"/>
        <end position="74"/>
    </location>
</feature>
<dbReference type="InterPro" id="IPR014710">
    <property type="entry name" value="RmlC-like_jellyroll"/>
</dbReference>
<organism evidence="3 4">
    <name type="scientific">Ruania alkalisoli</name>
    <dbReference type="NCBI Taxonomy" id="2779775"/>
    <lineage>
        <taxon>Bacteria</taxon>
        <taxon>Bacillati</taxon>
        <taxon>Actinomycetota</taxon>
        <taxon>Actinomycetes</taxon>
        <taxon>Micrococcales</taxon>
        <taxon>Ruaniaceae</taxon>
        <taxon>Ruania</taxon>
    </lineage>
</organism>
<evidence type="ECO:0000313" key="3">
    <source>
        <dbReference type="EMBL" id="QOR70982.1"/>
    </source>
</evidence>
<dbReference type="CDD" id="cd02209">
    <property type="entry name" value="cupin_XRE_C"/>
    <property type="match status" value="1"/>
</dbReference>
<dbReference type="InterPro" id="IPR011051">
    <property type="entry name" value="RmlC_Cupin_sf"/>
</dbReference>
<keyword evidence="1" id="KW-0238">DNA-binding</keyword>
<dbReference type="GO" id="GO:0005829">
    <property type="term" value="C:cytosol"/>
    <property type="evidence" value="ECO:0007669"/>
    <property type="project" value="TreeGrafter"/>
</dbReference>
<accession>A0A7M1SW56</accession>
<dbReference type="GO" id="GO:0003677">
    <property type="term" value="F:DNA binding"/>
    <property type="evidence" value="ECO:0007669"/>
    <property type="project" value="UniProtKB-KW"/>
</dbReference>
<evidence type="ECO:0000256" key="1">
    <source>
        <dbReference type="ARBA" id="ARBA00023125"/>
    </source>
</evidence>
<dbReference type="Gene3D" id="1.10.260.40">
    <property type="entry name" value="lambda repressor-like DNA-binding domains"/>
    <property type="match status" value="1"/>
</dbReference>
<dbReference type="SMART" id="SM00530">
    <property type="entry name" value="HTH_XRE"/>
    <property type="match status" value="1"/>
</dbReference>
<evidence type="ECO:0000313" key="4">
    <source>
        <dbReference type="Proteomes" id="UP000593758"/>
    </source>
</evidence>
<dbReference type="RefSeq" id="WP_193497651.1">
    <property type="nucleotide sequence ID" value="NZ_CP063169.1"/>
</dbReference>
<reference evidence="3 4" key="1">
    <citation type="submission" date="2020-10" db="EMBL/GenBank/DDBJ databases">
        <title>Haloactinobacterium sp. RN3S43, a bacterium isolated from saline soil.</title>
        <authorList>
            <person name="Sun J.-Q."/>
        </authorList>
    </citation>
    <scope>NUCLEOTIDE SEQUENCE [LARGE SCALE GENOMIC DNA]</scope>
    <source>
        <strain evidence="3 4">RN3S43</strain>
    </source>
</reference>
<dbReference type="CDD" id="cd00093">
    <property type="entry name" value="HTH_XRE"/>
    <property type="match status" value="1"/>
</dbReference>
<keyword evidence="4" id="KW-1185">Reference proteome</keyword>
<dbReference type="PANTHER" id="PTHR46797:SF1">
    <property type="entry name" value="METHYLPHOSPHONATE SYNTHASE"/>
    <property type="match status" value="1"/>
</dbReference>
<dbReference type="Proteomes" id="UP000593758">
    <property type="component" value="Chromosome"/>
</dbReference>
<dbReference type="PROSITE" id="PS50943">
    <property type="entry name" value="HTH_CROC1"/>
    <property type="match status" value="1"/>
</dbReference>
<dbReference type="SUPFAM" id="SSF47413">
    <property type="entry name" value="lambda repressor-like DNA-binding domains"/>
    <property type="match status" value="1"/>
</dbReference>
<dbReference type="KEGG" id="halt:IM660_01295"/>
<dbReference type="Pfam" id="PF01381">
    <property type="entry name" value="HTH_3"/>
    <property type="match status" value="1"/>
</dbReference>
<dbReference type="GO" id="GO:0003700">
    <property type="term" value="F:DNA-binding transcription factor activity"/>
    <property type="evidence" value="ECO:0007669"/>
    <property type="project" value="TreeGrafter"/>
</dbReference>
<dbReference type="PANTHER" id="PTHR46797">
    <property type="entry name" value="HTH-TYPE TRANSCRIPTIONAL REGULATOR"/>
    <property type="match status" value="1"/>
</dbReference>
<proteinExistence type="predicted"/>
<dbReference type="SUPFAM" id="SSF51182">
    <property type="entry name" value="RmlC-like cupins"/>
    <property type="match status" value="1"/>
</dbReference>
<dbReference type="InterPro" id="IPR013096">
    <property type="entry name" value="Cupin_2"/>
</dbReference>
<gene>
    <name evidence="3" type="ORF">IM660_01295</name>
</gene>
<dbReference type="InterPro" id="IPR050807">
    <property type="entry name" value="TransReg_Diox_bact_type"/>
</dbReference>
<dbReference type="AlphaFoldDB" id="A0A7M1SW56"/>
<name>A0A7M1SW56_9MICO</name>
<sequence>MEVLANMVQGLPREVIAASIHRERVRCGYSLTELARLANVAKSTLSQLEAGAGNPSLETMWALATALGVPLSQLIAPPRASVDVIRAGSGPSVQATDADYLATLLAACPPGARRDLFRITAEPGQPHLAAAHAAGTIEHVYIASGRVRLGPVGAEETLEAGDFITYNGTEPHTFEALDGPAHALLVSEQR</sequence>
<dbReference type="Pfam" id="PF07883">
    <property type="entry name" value="Cupin_2"/>
    <property type="match status" value="1"/>
</dbReference>
<dbReference type="InterPro" id="IPR001387">
    <property type="entry name" value="Cro/C1-type_HTH"/>
</dbReference>
<evidence type="ECO:0000259" key="2">
    <source>
        <dbReference type="PROSITE" id="PS50943"/>
    </source>
</evidence>
<dbReference type="InterPro" id="IPR010982">
    <property type="entry name" value="Lambda_DNA-bd_dom_sf"/>
</dbReference>